<evidence type="ECO:0000313" key="2">
    <source>
        <dbReference type="EMBL" id="STQ89904.1"/>
    </source>
</evidence>
<proteinExistence type="predicted"/>
<organism evidence="2 4">
    <name type="scientific">Iodobacter fluviatilis</name>
    <dbReference type="NCBI Taxonomy" id="537"/>
    <lineage>
        <taxon>Bacteria</taxon>
        <taxon>Pseudomonadati</taxon>
        <taxon>Pseudomonadota</taxon>
        <taxon>Betaproteobacteria</taxon>
        <taxon>Neisseriales</taxon>
        <taxon>Chitinibacteraceae</taxon>
        <taxon>Iodobacter</taxon>
    </lineage>
</organism>
<dbReference type="Proteomes" id="UP000255108">
    <property type="component" value="Unassembled WGS sequence"/>
</dbReference>
<keyword evidence="5" id="KW-1185">Reference proteome</keyword>
<dbReference type="Proteomes" id="UP000295794">
    <property type="component" value="Unassembled WGS sequence"/>
</dbReference>
<evidence type="ECO:0000256" key="1">
    <source>
        <dbReference type="SAM" id="Phobius"/>
    </source>
</evidence>
<accession>A0A377Q3V8</accession>
<evidence type="ECO:0000313" key="3">
    <source>
        <dbReference type="EMBL" id="TCU81526.1"/>
    </source>
</evidence>
<reference evidence="3 5" key="2">
    <citation type="submission" date="2019-03" db="EMBL/GenBank/DDBJ databases">
        <title>Genomic Encyclopedia of Type Strains, Phase IV (KMG-IV): sequencing the most valuable type-strain genomes for metagenomic binning, comparative biology and taxonomic classification.</title>
        <authorList>
            <person name="Goeker M."/>
        </authorList>
    </citation>
    <scope>NUCLEOTIDE SEQUENCE [LARGE SCALE GENOMIC DNA]</scope>
    <source>
        <strain evidence="3 5">DSM 3764</strain>
    </source>
</reference>
<dbReference type="EMBL" id="SMBT01000021">
    <property type="protein sequence ID" value="TCU81526.1"/>
    <property type="molecule type" value="Genomic_DNA"/>
</dbReference>
<gene>
    <name evidence="3" type="ORF">EV682_12141</name>
    <name evidence="2" type="ORF">NCTC11159_00955</name>
</gene>
<sequence length="483" mass="53821">MLGTLGLFGGLFAGWWLLLWWGLPISFQKMSPTAMLLTHLAPPVIFGVAWRIWQKIRESRIVQAQAAGQEAAEADRQAQREAAKQQHYAALAERQIKSLCRGVWVQALPVKDAPAWLEEIPDGAYWTTLERDEISADAEETTEQVQQTLQQLLSDVYTTAPGAAWLPHYFEANPQLEGREQLEMLKQAQLQAIAHQDFEENSPNPEPRFFPGSGALMSRVQQLFQQDPGLPGMVVYAADAPFLTRGIPEDEWDEPDAAQEETNQWLGKPGYAAVAMIFLRENLPVPQPVSTQEASQDAYTPYWEKQQQYGDERWGRVPLQWQDTLAQLPVLAELRLGEQATIVHKQLLPMTRQIHTLFDNALVNAGLRDYPFSSDDKDEAKDQAESIAWLVHNSGDVDVGGTRLAAVSSALQQYAVPLNPIDDASNCVREWGDVGAARSVLQMAVAVVHSARLAAPAVLTEFDRQGDTEHFSVALIRPQEQSA</sequence>
<keyword evidence="1" id="KW-0812">Transmembrane</keyword>
<evidence type="ECO:0000313" key="4">
    <source>
        <dbReference type="Proteomes" id="UP000255108"/>
    </source>
</evidence>
<reference evidence="2 4" key="1">
    <citation type="submission" date="2018-06" db="EMBL/GenBank/DDBJ databases">
        <authorList>
            <consortium name="Pathogen Informatics"/>
            <person name="Doyle S."/>
        </authorList>
    </citation>
    <scope>NUCLEOTIDE SEQUENCE [LARGE SCALE GENOMIC DNA]</scope>
    <source>
        <strain evidence="2 4">NCTC11159</strain>
    </source>
</reference>
<evidence type="ECO:0008006" key="6">
    <source>
        <dbReference type="Google" id="ProtNLM"/>
    </source>
</evidence>
<dbReference type="AlphaFoldDB" id="A0A377Q3V8"/>
<protein>
    <recommendedName>
        <fullName evidence="6">DUF2875 domain-containing protein</fullName>
    </recommendedName>
</protein>
<feature type="transmembrane region" description="Helical" evidence="1">
    <location>
        <begin position="6"/>
        <end position="23"/>
    </location>
</feature>
<dbReference type="RefSeq" id="WP_115226300.1">
    <property type="nucleotide sequence ID" value="NZ_CAWOLO010000021.1"/>
</dbReference>
<keyword evidence="1" id="KW-1133">Transmembrane helix</keyword>
<evidence type="ECO:0000313" key="5">
    <source>
        <dbReference type="Proteomes" id="UP000295794"/>
    </source>
</evidence>
<dbReference type="OrthoDB" id="8578183at2"/>
<dbReference type="EMBL" id="UGHR01000001">
    <property type="protein sequence ID" value="STQ89904.1"/>
    <property type="molecule type" value="Genomic_DNA"/>
</dbReference>
<keyword evidence="1" id="KW-0472">Membrane</keyword>
<name>A0A377Q3V8_9NEIS</name>